<feature type="region of interest" description="Disordered" evidence="1">
    <location>
        <begin position="471"/>
        <end position="509"/>
    </location>
</feature>
<proteinExistence type="predicted"/>
<organism evidence="2 3">
    <name type="scientific">Coemansia biformis</name>
    <dbReference type="NCBI Taxonomy" id="1286918"/>
    <lineage>
        <taxon>Eukaryota</taxon>
        <taxon>Fungi</taxon>
        <taxon>Fungi incertae sedis</taxon>
        <taxon>Zoopagomycota</taxon>
        <taxon>Kickxellomycotina</taxon>
        <taxon>Kickxellomycetes</taxon>
        <taxon>Kickxellales</taxon>
        <taxon>Kickxellaceae</taxon>
        <taxon>Coemansia</taxon>
    </lineage>
</organism>
<comment type="caution">
    <text evidence="2">The sequence shown here is derived from an EMBL/GenBank/DDBJ whole genome shotgun (WGS) entry which is preliminary data.</text>
</comment>
<dbReference type="SUPFAM" id="SSF52047">
    <property type="entry name" value="RNI-like"/>
    <property type="match status" value="1"/>
</dbReference>
<dbReference type="AlphaFoldDB" id="A0A9W8D115"/>
<dbReference type="Proteomes" id="UP001143981">
    <property type="component" value="Unassembled WGS sequence"/>
</dbReference>
<evidence type="ECO:0000313" key="3">
    <source>
        <dbReference type="Proteomes" id="UP001143981"/>
    </source>
</evidence>
<feature type="compositionally biased region" description="Acidic residues" evidence="1">
    <location>
        <begin position="496"/>
        <end position="506"/>
    </location>
</feature>
<dbReference type="Gene3D" id="3.80.10.10">
    <property type="entry name" value="Ribonuclease Inhibitor"/>
    <property type="match status" value="1"/>
</dbReference>
<dbReference type="OrthoDB" id="5587730at2759"/>
<feature type="compositionally biased region" description="Low complexity" evidence="1">
    <location>
        <begin position="485"/>
        <end position="495"/>
    </location>
</feature>
<dbReference type="InterPro" id="IPR032675">
    <property type="entry name" value="LRR_dom_sf"/>
</dbReference>
<keyword evidence="3" id="KW-1185">Reference proteome</keyword>
<evidence type="ECO:0000313" key="2">
    <source>
        <dbReference type="EMBL" id="KAJ1735609.1"/>
    </source>
</evidence>
<protein>
    <recommendedName>
        <fullName evidence="4">F-box domain-containing protein</fullName>
    </recommendedName>
</protein>
<reference evidence="2" key="1">
    <citation type="submission" date="2022-07" db="EMBL/GenBank/DDBJ databases">
        <title>Phylogenomic reconstructions and comparative analyses of Kickxellomycotina fungi.</title>
        <authorList>
            <person name="Reynolds N.K."/>
            <person name="Stajich J.E."/>
            <person name="Barry K."/>
            <person name="Grigoriev I.V."/>
            <person name="Crous P."/>
            <person name="Smith M.E."/>
        </authorList>
    </citation>
    <scope>NUCLEOTIDE SEQUENCE</scope>
    <source>
        <strain evidence="2">BCRC 34381</strain>
    </source>
</reference>
<name>A0A9W8D115_9FUNG</name>
<sequence>MSQQAPCASPPAASAPAPALAAQRLPFELLLAVCARLRHCPCAPPDGRPFSLGCTGGHAPGAFGRTELSALRQTSRAWRAAALREGLSQIVASNRWMRSGSGSRLRDIGRSHAACVRRLVFRSSDLYLGGPPRAAAADAVAELEAALAVGWPCLEAVVIGWFSGSPADHARIAAALRRHAPRIRELYVRDRLLSVTQMAPLVWGPAGPAPGGRCAAIRRLAIKPYGYNQHWDALLPSESGAAEIARRAHGQLTSLAVGGADFTPELLAALQSSQPHLTHLSVEHAWIGALDTAGVRLPSVADLHLENVIFGSRHAAVLPLTPHMFPRLCSLTLRHVWQRSAQPAAGSARGAALLQEEGWLSTLWAHAWPHLRALSLPAIADIDAAYLPRACPALERLTTTSMDYSGPQLSAGGLVDVLRGLPRLRHLAIEQRQADGTPGYSFTGAALSRLVGADDEDAAFSNRMLGSRASTASTIVAGSPPPASRPATPRSLNADSDTDMDTDTEDATSMAGAHLQPTPLLSSSLNTLLIPRAPFTASTLGVLVQQLPALVRLSVALRSDSSLFHIGSGARGQKQWTHGSLRWIGLSADEDVLTDPCWLAAWLRERFPGLLECSTNHARSHWRTVAGLSIVAPGIRFTRLNSHTPQTASC</sequence>
<dbReference type="EMBL" id="JANBOI010000018">
    <property type="protein sequence ID" value="KAJ1735609.1"/>
    <property type="molecule type" value="Genomic_DNA"/>
</dbReference>
<evidence type="ECO:0000256" key="1">
    <source>
        <dbReference type="SAM" id="MobiDB-lite"/>
    </source>
</evidence>
<evidence type="ECO:0008006" key="4">
    <source>
        <dbReference type="Google" id="ProtNLM"/>
    </source>
</evidence>
<accession>A0A9W8D115</accession>
<gene>
    <name evidence="2" type="ORF">LPJ61_000447</name>
</gene>